<proteinExistence type="predicted"/>
<dbReference type="SUPFAM" id="SSF56235">
    <property type="entry name" value="N-terminal nucleophile aminohydrolases (Ntn hydrolases)"/>
    <property type="match status" value="1"/>
</dbReference>
<keyword evidence="2" id="KW-1185">Reference proteome</keyword>
<dbReference type="InterPro" id="IPR029055">
    <property type="entry name" value="Ntn_hydrolases_N"/>
</dbReference>
<dbReference type="Gene3D" id="3.60.20.10">
    <property type="entry name" value="Glutamine Phosphoribosylpyrophosphate, subunit 1, domain 1"/>
    <property type="match status" value="1"/>
</dbReference>
<reference evidence="1 2" key="1">
    <citation type="submission" date="2023-10" db="EMBL/GenBank/DDBJ databases">
        <title>Development of a sustainable strategy for remediation of hydrocarbon-contaminated territories based on the waste exchange concept.</title>
        <authorList>
            <person name="Krivoruchko A."/>
        </authorList>
    </citation>
    <scope>NUCLEOTIDE SEQUENCE [LARGE SCALE GENOMIC DNA]</scope>
    <source>
        <strain evidence="1 2">IEGM 1203</strain>
    </source>
</reference>
<dbReference type="EMBL" id="JAWLKB010000021">
    <property type="protein sequence ID" value="MDV6270650.1"/>
    <property type="molecule type" value="Genomic_DNA"/>
</dbReference>
<comment type="caution">
    <text evidence="1">The sequence shown here is derived from an EMBL/GenBank/DDBJ whole genome shotgun (WGS) entry which is preliminary data.</text>
</comment>
<accession>A0ABU4C2C7</accession>
<protein>
    <submittedName>
        <fullName evidence="1">DUF1028 domain-containing protein</fullName>
    </submittedName>
</protein>
<evidence type="ECO:0000313" key="2">
    <source>
        <dbReference type="Proteomes" id="UP001185927"/>
    </source>
</evidence>
<dbReference type="PANTHER" id="PTHR39328">
    <property type="entry name" value="BLL2871 PROTEIN"/>
    <property type="match status" value="1"/>
</dbReference>
<dbReference type="Pfam" id="PF06267">
    <property type="entry name" value="DUF1028"/>
    <property type="match status" value="1"/>
</dbReference>
<dbReference type="RefSeq" id="WP_317545107.1">
    <property type="nucleotide sequence ID" value="NZ_JAWLKB010000021.1"/>
</dbReference>
<gene>
    <name evidence="1" type="ORF">R3Q16_28875</name>
</gene>
<evidence type="ECO:0000313" key="1">
    <source>
        <dbReference type="EMBL" id="MDV6270650.1"/>
    </source>
</evidence>
<sequence length="302" mass="31975">MTYSIVARDPDTGDLGVAAQSHFFGVGRLVGWLNPGVGAVATQAFVNIDFGPEALMHLTKGADADETLTTIIARDALSDYRQLALVDALGTAAAHTGTMCVPGAGHALGSAVAAAGNMLSDSMIPDLMVDAYHNSTGDLADRLLAALVAAEDAGGDARGSQSSCLRIVSGSPSPTPWQETHFDIRVDDHADPVGELARLLPLHRAFDAVGSVMFTPRIMMGPFENVGDTQLDDAVQALVEADKALGENSEARFWHAVLLARADRPEEAKRGFAAVFDRAPHLRAYLRNIALVGFLDDPEQYL</sequence>
<dbReference type="Proteomes" id="UP001185927">
    <property type="component" value="Unassembled WGS sequence"/>
</dbReference>
<organism evidence="1 2">
    <name type="scientific">Rhodococcus globerulus</name>
    <dbReference type="NCBI Taxonomy" id="33008"/>
    <lineage>
        <taxon>Bacteria</taxon>
        <taxon>Bacillati</taxon>
        <taxon>Actinomycetota</taxon>
        <taxon>Actinomycetes</taxon>
        <taxon>Mycobacteriales</taxon>
        <taxon>Nocardiaceae</taxon>
        <taxon>Rhodococcus</taxon>
    </lineage>
</organism>
<dbReference type="PANTHER" id="PTHR39328:SF1">
    <property type="entry name" value="BLL2871 PROTEIN"/>
    <property type="match status" value="1"/>
</dbReference>
<dbReference type="InterPro" id="IPR010430">
    <property type="entry name" value="DUF1028"/>
</dbReference>
<name>A0ABU4C2C7_RHOGO</name>